<dbReference type="InterPro" id="IPR002347">
    <property type="entry name" value="SDR_fam"/>
</dbReference>
<dbReference type="PANTHER" id="PTHR43431">
    <property type="entry name" value="OXIDOREDUCTASE, SHORT CHAIN DEHYDROGENASE/REDUCTASE FAMILY (AFU_ORTHOLOGUE AFUA_5G14000)"/>
    <property type="match status" value="1"/>
</dbReference>
<gene>
    <name evidence="1" type="ORF">SCLCIDRAFT_1214680</name>
</gene>
<dbReference type="PANTHER" id="PTHR43431:SF7">
    <property type="entry name" value="OXIDOREDUCTASE, SHORT CHAIN DEHYDROGENASE_REDUCTASE FAMILY (AFU_ORTHOLOGUE AFUA_5G14000)"/>
    <property type="match status" value="1"/>
</dbReference>
<evidence type="ECO:0000313" key="1">
    <source>
        <dbReference type="EMBL" id="KIM62884.1"/>
    </source>
</evidence>
<evidence type="ECO:0000313" key="2">
    <source>
        <dbReference type="Proteomes" id="UP000053989"/>
    </source>
</evidence>
<accession>A0A0C3E322</accession>
<proteinExistence type="predicted"/>
<name>A0A0C3E322_9AGAM</name>
<dbReference type="EMBL" id="KN822039">
    <property type="protein sequence ID" value="KIM62884.1"/>
    <property type="molecule type" value="Genomic_DNA"/>
</dbReference>
<dbReference type="HOGENOM" id="CLU_010194_17_0_1"/>
<dbReference type="InterPro" id="IPR036291">
    <property type="entry name" value="NAD(P)-bd_dom_sf"/>
</dbReference>
<dbReference type="InParanoid" id="A0A0C3E322"/>
<reference evidence="1 2" key="1">
    <citation type="submission" date="2014-04" db="EMBL/GenBank/DDBJ databases">
        <authorList>
            <consortium name="DOE Joint Genome Institute"/>
            <person name="Kuo A."/>
            <person name="Kohler A."/>
            <person name="Nagy L.G."/>
            <person name="Floudas D."/>
            <person name="Copeland A."/>
            <person name="Barry K.W."/>
            <person name="Cichocki N."/>
            <person name="Veneault-Fourrey C."/>
            <person name="LaButti K."/>
            <person name="Lindquist E.A."/>
            <person name="Lipzen A."/>
            <person name="Lundell T."/>
            <person name="Morin E."/>
            <person name="Murat C."/>
            <person name="Sun H."/>
            <person name="Tunlid A."/>
            <person name="Henrissat B."/>
            <person name="Grigoriev I.V."/>
            <person name="Hibbett D.S."/>
            <person name="Martin F."/>
            <person name="Nordberg H.P."/>
            <person name="Cantor M.N."/>
            <person name="Hua S.X."/>
        </authorList>
    </citation>
    <scope>NUCLEOTIDE SEQUENCE [LARGE SCALE GENOMIC DNA]</scope>
    <source>
        <strain evidence="1 2">Foug A</strain>
    </source>
</reference>
<dbReference type="Proteomes" id="UP000053989">
    <property type="component" value="Unassembled WGS sequence"/>
</dbReference>
<dbReference type="SUPFAM" id="SSF51735">
    <property type="entry name" value="NAD(P)-binding Rossmann-fold domains"/>
    <property type="match status" value="1"/>
</dbReference>
<dbReference type="STRING" id="1036808.A0A0C3E322"/>
<evidence type="ECO:0008006" key="3">
    <source>
        <dbReference type="Google" id="ProtNLM"/>
    </source>
</evidence>
<sequence>MSSIRPLFIVAGIGSGTGTGASAARLFAQKGYRIALISRGQEPLNKLTKELSQNGGEAAAFPIADYTPNSIRSAFTSIRTHFPSATSPLRVALFNAGHGVWKPFLDITDNDLRNSFDVNVAAAFAFSREVITEFLKLGFEDSSEGGQGGSRKRGTLLFTGATASIRGNATTSAFAAGKHGLRALAQSLAKEFGKQNIHIAHSIIDGVILTERTKGRLDDPNLEGNMDTHLDSASIAKSYLGLVQQDSSAWTWEIDLRPAHEKW</sequence>
<dbReference type="AlphaFoldDB" id="A0A0C3E322"/>
<protein>
    <recommendedName>
        <fullName evidence="3">NAD(P)-binding protein</fullName>
    </recommendedName>
</protein>
<reference evidence="2" key="2">
    <citation type="submission" date="2015-01" db="EMBL/GenBank/DDBJ databases">
        <title>Evolutionary Origins and Diversification of the Mycorrhizal Mutualists.</title>
        <authorList>
            <consortium name="DOE Joint Genome Institute"/>
            <consortium name="Mycorrhizal Genomics Consortium"/>
            <person name="Kohler A."/>
            <person name="Kuo A."/>
            <person name="Nagy L.G."/>
            <person name="Floudas D."/>
            <person name="Copeland A."/>
            <person name="Barry K.W."/>
            <person name="Cichocki N."/>
            <person name="Veneault-Fourrey C."/>
            <person name="LaButti K."/>
            <person name="Lindquist E.A."/>
            <person name="Lipzen A."/>
            <person name="Lundell T."/>
            <person name="Morin E."/>
            <person name="Murat C."/>
            <person name="Riley R."/>
            <person name="Ohm R."/>
            <person name="Sun H."/>
            <person name="Tunlid A."/>
            <person name="Henrissat B."/>
            <person name="Grigoriev I.V."/>
            <person name="Hibbett D.S."/>
            <person name="Martin F."/>
        </authorList>
    </citation>
    <scope>NUCLEOTIDE SEQUENCE [LARGE SCALE GENOMIC DNA]</scope>
    <source>
        <strain evidence="2">Foug A</strain>
    </source>
</reference>
<dbReference type="Gene3D" id="3.40.50.720">
    <property type="entry name" value="NAD(P)-binding Rossmann-like Domain"/>
    <property type="match status" value="1"/>
</dbReference>
<dbReference type="OrthoDB" id="5399006at2759"/>
<keyword evidence="2" id="KW-1185">Reference proteome</keyword>
<dbReference type="Pfam" id="PF00106">
    <property type="entry name" value="adh_short"/>
    <property type="match status" value="1"/>
</dbReference>
<organism evidence="1 2">
    <name type="scientific">Scleroderma citrinum Foug A</name>
    <dbReference type="NCBI Taxonomy" id="1036808"/>
    <lineage>
        <taxon>Eukaryota</taxon>
        <taxon>Fungi</taxon>
        <taxon>Dikarya</taxon>
        <taxon>Basidiomycota</taxon>
        <taxon>Agaricomycotina</taxon>
        <taxon>Agaricomycetes</taxon>
        <taxon>Agaricomycetidae</taxon>
        <taxon>Boletales</taxon>
        <taxon>Sclerodermatineae</taxon>
        <taxon>Sclerodermataceae</taxon>
        <taxon>Scleroderma</taxon>
    </lineage>
</organism>